<evidence type="ECO:0000256" key="4">
    <source>
        <dbReference type="ARBA" id="ARBA00023125"/>
    </source>
</evidence>
<evidence type="ECO:0000256" key="5">
    <source>
        <dbReference type="PROSITE-ProRule" id="PRU00309"/>
    </source>
</evidence>
<keyword evidence="3" id="KW-0862">Zinc</keyword>
<sequence length="745" mass="80980">MPTNCAAAGCAATYDKHVDVSFHRYRAGRGGAGRRRAGGAASVPPVCLSRLPVSSSSGKVRSVRGPRVLYGGYSSGKGDGRTRSFSALAPVCETRSDINDAVRGIEIFPVKFPLDPKRRKEWVRLVRRKNFVPGKHTFLCSKHFEASCFDLTGQTRRLKMDAVPTIFDFCTHIKSMKLKSRNLLKKNNTCTPTGPSNLKSNISSQQVLLEHSYAFRNPMEAKKRIIKLEKEIASLRRKMKTCLQKERRATRRWMKATCLVKNLEANNILPKGTSEHILPTALSSLPLEDFKILEQDQQARITSMENNRSHWTLGKNGRGIFIWRVSHQQCCLICSYSQTVVREGTTPDVGNRPHSGDPAVPRTGQGRPGPLMLLSTQRQNGVCADRRYRLTRPRCPLADTAGQLSEGAQCPPERADWTERARAPVHTTRTGHTWAPCPAPASPTGPDKARPVSAREPANTSASDGARTRCRPAPGGRRERLSGFVRSPAAECPAHEATDGGVAVSGSQPELRLHNTTRPCLTAERRSLACHTRAQPVCITTLRRSHPPRPGASSQARPKISQQAAMKTLTTASRRPSAAGRMRAGGAPLGATGPDRAWTRRDACAREELRSGRPARTRPGLGAAHARGRGCARVDGPGLGPDSARRMRAGGAALGATGLDWVWAAGGAGGRRRGACCAEVLRSGLGLPVWTRALSPRGRLRFPVLPAGRAARRRVSGARAGVFSRSVKMLALVFACEGGFCWRLQ</sequence>
<evidence type="ECO:0000256" key="6">
    <source>
        <dbReference type="SAM" id="MobiDB-lite"/>
    </source>
</evidence>
<name>A0A7J7FJJ7_DICBM</name>
<dbReference type="InterPro" id="IPR026521">
    <property type="entry name" value="THAP2"/>
</dbReference>
<evidence type="ECO:0000256" key="3">
    <source>
        <dbReference type="ARBA" id="ARBA00022833"/>
    </source>
</evidence>
<evidence type="ECO:0000256" key="1">
    <source>
        <dbReference type="ARBA" id="ARBA00022723"/>
    </source>
</evidence>
<evidence type="ECO:0000259" key="7">
    <source>
        <dbReference type="PROSITE" id="PS50950"/>
    </source>
</evidence>
<proteinExistence type="predicted"/>
<keyword evidence="1" id="KW-0479">Metal-binding</keyword>
<dbReference type="PROSITE" id="PS50950">
    <property type="entry name" value="ZF_THAP"/>
    <property type="match status" value="1"/>
</dbReference>
<keyword evidence="2 5" id="KW-0863">Zinc-finger</keyword>
<accession>A0A7J7FJJ7</accession>
<keyword evidence="9" id="KW-1185">Reference proteome</keyword>
<dbReference type="PANTHER" id="PTHR47696">
    <property type="entry name" value="THAP DOMAIN-CONTAINING PROTEIN 2"/>
    <property type="match status" value="1"/>
</dbReference>
<dbReference type="SUPFAM" id="SSF57716">
    <property type="entry name" value="Glucocorticoid receptor-like (DNA-binding domain)"/>
    <property type="match status" value="1"/>
</dbReference>
<feature type="region of interest" description="Disordered" evidence="6">
    <location>
        <begin position="427"/>
        <end position="480"/>
    </location>
</feature>
<feature type="compositionally biased region" description="Polar residues" evidence="6">
    <location>
        <begin position="552"/>
        <end position="574"/>
    </location>
</feature>
<dbReference type="PANTHER" id="PTHR47696:SF1">
    <property type="entry name" value="THAP DOMAIN-CONTAINING PROTEIN 2"/>
    <property type="match status" value="1"/>
</dbReference>
<dbReference type="EMBL" id="JACDTQ010000370">
    <property type="protein sequence ID" value="KAF5928255.1"/>
    <property type="molecule type" value="Genomic_DNA"/>
</dbReference>
<feature type="compositionally biased region" description="Basic and acidic residues" evidence="6">
    <location>
        <begin position="597"/>
        <end position="611"/>
    </location>
</feature>
<feature type="region of interest" description="Disordered" evidence="6">
    <location>
        <begin position="345"/>
        <end position="366"/>
    </location>
</feature>
<gene>
    <name evidence="8" type="ORF">HPG69_014860</name>
</gene>
<dbReference type="SMART" id="SM00980">
    <property type="entry name" value="THAP"/>
    <property type="match status" value="1"/>
</dbReference>
<dbReference type="InterPro" id="IPR006612">
    <property type="entry name" value="THAP_Znf"/>
</dbReference>
<feature type="region of interest" description="Disordered" evidence="6">
    <location>
        <begin position="542"/>
        <end position="639"/>
    </location>
</feature>
<dbReference type="SMART" id="SM00692">
    <property type="entry name" value="DM3"/>
    <property type="match status" value="1"/>
</dbReference>
<dbReference type="Proteomes" id="UP000551758">
    <property type="component" value="Unassembled WGS sequence"/>
</dbReference>
<dbReference type="GO" id="GO:0008270">
    <property type="term" value="F:zinc ion binding"/>
    <property type="evidence" value="ECO:0007669"/>
    <property type="project" value="UniProtKB-KW"/>
</dbReference>
<evidence type="ECO:0000313" key="8">
    <source>
        <dbReference type="EMBL" id="KAF5928255.1"/>
    </source>
</evidence>
<comment type="caution">
    <text evidence="8">The sequence shown here is derived from an EMBL/GenBank/DDBJ whole genome shotgun (WGS) entry which is preliminary data.</text>
</comment>
<feature type="compositionally biased region" description="Low complexity" evidence="6">
    <location>
        <begin position="618"/>
        <end position="633"/>
    </location>
</feature>
<reference evidence="8 9" key="1">
    <citation type="journal article" date="2020" name="Mol. Biol. Evol.">
        <title>Interspecific Gene Flow and the Evolution of Specialization in Black and White Rhinoceros.</title>
        <authorList>
            <person name="Moodley Y."/>
            <person name="Westbury M.V."/>
            <person name="Russo I.M."/>
            <person name="Gopalakrishnan S."/>
            <person name="Rakotoarivelo A."/>
            <person name="Olsen R.A."/>
            <person name="Prost S."/>
            <person name="Tunstall T."/>
            <person name="Ryder O.A."/>
            <person name="Dalen L."/>
            <person name="Bruford M.W."/>
        </authorList>
    </citation>
    <scope>NUCLEOTIDE SEQUENCE [LARGE SCALE GENOMIC DNA]</scope>
    <source>
        <strain evidence="8">SBR-YM</strain>
        <tissue evidence="8">Skin</tissue>
    </source>
</reference>
<evidence type="ECO:0000256" key="2">
    <source>
        <dbReference type="ARBA" id="ARBA00022771"/>
    </source>
</evidence>
<feature type="domain" description="THAP-type" evidence="7">
    <location>
        <begin position="88"/>
        <end position="167"/>
    </location>
</feature>
<keyword evidence="4 5" id="KW-0238">DNA-binding</keyword>
<dbReference type="AlphaFoldDB" id="A0A7J7FJJ7"/>
<dbReference type="Pfam" id="PF05485">
    <property type="entry name" value="THAP"/>
    <property type="match status" value="1"/>
</dbReference>
<evidence type="ECO:0000313" key="9">
    <source>
        <dbReference type="Proteomes" id="UP000551758"/>
    </source>
</evidence>
<organism evidence="8 9">
    <name type="scientific">Diceros bicornis minor</name>
    <name type="common">South-central black rhinoceros</name>
    <dbReference type="NCBI Taxonomy" id="77932"/>
    <lineage>
        <taxon>Eukaryota</taxon>
        <taxon>Metazoa</taxon>
        <taxon>Chordata</taxon>
        <taxon>Craniata</taxon>
        <taxon>Vertebrata</taxon>
        <taxon>Euteleostomi</taxon>
        <taxon>Mammalia</taxon>
        <taxon>Eutheria</taxon>
        <taxon>Laurasiatheria</taxon>
        <taxon>Perissodactyla</taxon>
        <taxon>Rhinocerotidae</taxon>
        <taxon>Diceros</taxon>
    </lineage>
</organism>
<protein>
    <recommendedName>
        <fullName evidence="7">THAP-type domain-containing protein</fullName>
    </recommendedName>
</protein>
<dbReference type="GO" id="GO:0003677">
    <property type="term" value="F:DNA binding"/>
    <property type="evidence" value="ECO:0007669"/>
    <property type="project" value="UniProtKB-UniRule"/>
</dbReference>